<gene>
    <name evidence="2" type="ORF">HYY20_06335</name>
</gene>
<sequence length="197" mass="21613">MRKEEFYRDAIPGSQGPLEGLRVLEATNYAAGPFAGTLLADLGAESIKIDVPGTGDFLRLTPPYVPSSSELDRSCYHLSINRNKKNITLSLRHPEGQELFRQLARHTDVIIENFKPGTMDRWGLGYRDIAKIKPDIVYTSISGFGQYGPLHHKPGYDSIGQAMGGLMSINGYPDTPPTRTGNAMIDNITGWQGAFGT</sequence>
<protein>
    <submittedName>
        <fullName evidence="2">CoA transferase</fullName>
    </submittedName>
</protein>
<dbReference type="PANTHER" id="PTHR48207:SF3">
    <property type="entry name" value="SUCCINATE--HYDROXYMETHYLGLUTARATE COA-TRANSFERASE"/>
    <property type="match status" value="1"/>
</dbReference>
<dbReference type="SUPFAM" id="SSF89796">
    <property type="entry name" value="CoA-transferase family III (CaiB/BaiF)"/>
    <property type="match status" value="1"/>
</dbReference>
<dbReference type="PANTHER" id="PTHR48207">
    <property type="entry name" value="SUCCINATE--HYDROXYMETHYLGLUTARATE COA-TRANSFERASE"/>
    <property type="match status" value="1"/>
</dbReference>
<dbReference type="GO" id="GO:0008410">
    <property type="term" value="F:CoA-transferase activity"/>
    <property type="evidence" value="ECO:0007669"/>
    <property type="project" value="TreeGrafter"/>
</dbReference>
<dbReference type="Proteomes" id="UP000769766">
    <property type="component" value="Unassembled WGS sequence"/>
</dbReference>
<evidence type="ECO:0000313" key="3">
    <source>
        <dbReference type="Proteomes" id="UP000769766"/>
    </source>
</evidence>
<dbReference type="InterPro" id="IPR050483">
    <property type="entry name" value="CoA-transferase_III_domain"/>
</dbReference>
<keyword evidence="1 2" id="KW-0808">Transferase</keyword>
<evidence type="ECO:0000256" key="1">
    <source>
        <dbReference type="ARBA" id="ARBA00022679"/>
    </source>
</evidence>
<accession>A0A932CNT1</accession>
<evidence type="ECO:0000313" key="2">
    <source>
        <dbReference type="EMBL" id="MBI2876482.1"/>
    </source>
</evidence>
<dbReference type="AlphaFoldDB" id="A0A932CNT1"/>
<dbReference type="Gene3D" id="3.40.50.10540">
    <property type="entry name" value="Crotonobetainyl-coa:carnitine coa-transferase, domain 1"/>
    <property type="match status" value="1"/>
</dbReference>
<comment type="caution">
    <text evidence="2">The sequence shown here is derived from an EMBL/GenBank/DDBJ whole genome shotgun (WGS) entry which is preliminary data.</text>
</comment>
<proteinExistence type="predicted"/>
<dbReference type="InterPro" id="IPR003673">
    <property type="entry name" value="CoA-Trfase_fam_III"/>
</dbReference>
<name>A0A932CNT1_UNCTE</name>
<dbReference type="InterPro" id="IPR023606">
    <property type="entry name" value="CoA-Trfase_III_dom_1_sf"/>
</dbReference>
<dbReference type="Pfam" id="PF02515">
    <property type="entry name" value="CoA_transf_3"/>
    <property type="match status" value="1"/>
</dbReference>
<organism evidence="2 3">
    <name type="scientific">Tectimicrobiota bacterium</name>
    <dbReference type="NCBI Taxonomy" id="2528274"/>
    <lineage>
        <taxon>Bacteria</taxon>
        <taxon>Pseudomonadati</taxon>
        <taxon>Nitrospinota/Tectimicrobiota group</taxon>
        <taxon>Candidatus Tectimicrobiota</taxon>
    </lineage>
</organism>
<dbReference type="EMBL" id="JACPRF010000192">
    <property type="protein sequence ID" value="MBI2876482.1"/>
    <property type="molecule type" value="Genomic_DNA"/>
</dbReference>
<reference evidence="2" key="1">
    <citation type="submission" date="2020-07" db="EMBL/GenBank/DDBJ databases">
        <title>Huge and variable diversity of episymbiotic CPR bacteria and DPANN archaea in groundwater ecosystems.</title>
        <authorList>
            <person name="He C.Y."/>
            <person name="Keren R."/>
            <person name="Whittaker M."/>
            <person name="Farag I.F."/>
            <person name="Doudna J."/>
            <person name="Cate J.H.D."/>
            <person name="Banfield J.F."/>
        </authorList>
    </citation>
    <scope>NUCLEOTIDE SEQUENCE</scope>
    <source>
        <strain evidence="2">NC_groundwater_672_Ag_B-0.1um_62_36</strain>
    </source>
</reference>
<feature type="non-terminal residue" evidence="2">
    <location>
        <position position="197"/>
    </location>
</feature>